<dbReference type="AlphaFoldDB" id="A0A2P2PFZ5"/>
<sequence>MLTWIFTAIVTNDLYPSVLPFRNAPFKFLIYANDEFHTLLLISFQGSHSACK</sequence>
<name>A0A2P2PFZ5_RHIMU</name>
<organism evidence="1">
    <name type="scientific">Rhizophora mucronata</name>
    <name type="common">Asiatic mangrove</name>
    <dbReference type="NCBI Taxonomy" id="61149"/>
    <lineage>
        <taxon>Eukaryota</taxon>
        <taxon>Viridiplantae</taxon>
        <taxon>Streptophyta</taxon>
        <taxon>Embryophyta</taxon>
        <taxon>Tracheophyta</taxon>
        <taxon>Spermatophyta</taxon>
        <taxon>Magnoliopsida</taxon>
        <taxon>eudicotyledons</taxon>
        <taxon>Gunneridae</taxon>
        <taxon>Pentapetalae</taxon>
        <taxon>rosids</taxon>
        <taxon>fabids</taxon>
        <taxon>Malpighiales</taxon>
        <taxon>Rhizophoraceae</taxon>
        <taxon>Rhizophora</taxon>
    </lineage>
</organism>
<evidence type="ECO:0000313" key="1">
    <source>
        <dbReference type="EMBL" id="MBX53654.1"/>
    </source>
</evidence>
<reference evidence="1" key="1">
    <citation type="submission" date="2018-02" db="EMBL/GenBank/DDBJ databases">
        <title>Rhizophora mucronata_Transcriptome.</title>
        <authorList>
            <person name="Meera S.P."/>
            <person name="Sreeshan A."/>
            <person name="Augustine A."/>
        </authorList>
    </citation>
    <scope>NUCLEOTIDE SEQUENCE</scope>
    <source>
        <tissue evidence="1">Leaf</tissue>
    </source>
</reference>
<accession>A0A2P2PFZ5</accession>
<proteinExistence type="predicted"/>
<protein>
    <submittedName>
        <fullName evidence="1">Uncharacterized protein</fullName>
    </submittedName>
</protein>
<dbReference type="EMBL" id="GGEC01073170">
    <property type="protein sequence ID" value="MBX53654.1"/>
    <property type="molecule type" value="Transcribed_RNA"/>
</dbReference>